<reference evidence="6" key="1">
    <citation type="journal article" date="2019" name="Int. J. Syst. Evol. Microbiol.">
        <title>The Global Catalogue of Microorganisms (GCM) 10K type strain sequencing project: providing services to taxonomists for standard genome sequencing and annotation.</title>
        <authorList>
            <consortium name="The Broad Institute Genomics Platform"/>
            <consortium name="The Broad Institute Genome Sequencing Center for Infectious Disease"/>
            <person name="Wu L."/>
            <person name="Ma J."/>
        </authorList>
    </citation>
    <scope>NUCLEOTIDE SEQUENCE [LARGE SCALE GENOMIC DNA]</scope>
    <source>
        <strain evidence="6">CECT 8288</strain>
    </source>
</reference>
<accession>A0ABV7WLR3</accession>
<evidence type="ECO:0000256" key="1">
    <source>
        <dbReference type="ARBA" id="ARBA00005695"/>
    </source>
</evidence>
<dbReference type="Pfam" id="PF00496">
    <property type="entry name" value="SBP_bac_5"/>
    <property type="match status" value="1"/>
</dbReference>
<dbReference type="PROSITE" id="PS01040">
    <property type="entry name" value="SBP_BACTERIAL_5"/>
    <property type="match status" value="1"/>
</dbReference>
<dbReference type="InterPro" id="IPR030678">
    <property type="entry name" value="Peptide/Ni-bd"/>
</dbReference>
<feature type="signal peptide" evidence="3">
    <location>
        <begin position="1"/>
        <end position="23"/>
    </location>
</feature>
<evidence type="ECO:0000259" key="4">
    <source>
        <dbReference type="Pfam" id="PF00496"/>
    </source>
</evidence>
<dbReference type="PANTHER" id="PTHR30290:SF38">
    <property type="entry name" value="D,D-DIPEPTIDE-BINDING PERIPLASMIC PROTEIN DDPA-RELATED"/>
    <property type="match status" value="1"/>
</dbReference>
<dbReference type="SUPFAM" id="SSF53850">
    <property type="entry name" value="Periplasmic binding protein-like II"/>
    <property type="match status" value="1"/>
</dbReference>
<dbReference type="Gene3D" id="3.90.76.10">
    <property type="entry name" value="Dipeptide-binding Protein, Domain 1"/>
    <property type="match status" value="1"/>
</dbReference>
<evidence type="ECO:0000256" key="3">
    <source>
        <dbReference type="SAM" id="SignalP"/>
    </source>
</evidence>
<dbReference type="Gene3D" id="3.10.105.10">
    <property type="entry name" value="Dipeptide-binding Protein, Domain 3"/>
    <property type="match status" value="1"/>
</dbReference>
<feature type="chain" id="PRO_5045062049" evidence="3">
    <location>
        <begin position="24"/>
        <end position="533"/>
    </location>
</feature>
<dbReference type="InterPro" id="IPR000914">
    <property type="entry name" value="SBP_5_dom"/>
</dbReference>
<dbReference type="RefSeq" id="WP_290282971.1">
    <property type="nucleotide sequence ID" value="NZ_JAUFQI010000001.1"/>
</dbReference>
<name>A0ABV7WLR3_9GAMM</name>
<dbReference type="PANTHER" id="PTHR30290">
    <property type="entry name" value="PERIPLASMIC BINDING COMPONENT OF ABC TRANSPORTER"/>
    <property type="match status" value="1"/>
</dbReference>
<dbReference type="PIRSF" id="PIRSF002741">
    <property type="entry name" value="MppA"/>
    <property type="match status" value="1"/>
</dbReference>
<comment type="caution">
    <text evidence="5">The sequence shown here is derived from an EMBL/GenBank/DDBJ whole genome shotgun (WGS) entry which is preliminary data.</text>
</comment>
<sequence>MKKGISLLAGVTMAAALATNAMAAPKTFVYCAEASPEGFNPAFYTSGTTFDASSRPMFNRLVEFERGGTAVRPGLAESWTISEDGKTYTFKLRKGVKFHQRKDFRPSRDMNADDVLFSFNRQLLEDHPYHAVGGKDYAYFGYMDMANTIKSIEKVDDYTVRFNLNVVDATFLANIAMDFASIASAEYADAMMDAGTPDQFDKTPIGTGPFILAQYKKDSVIRYVAHNAYWEGKSKLDRLVFSITPDASVRYAKLQKGECHHMPYPNPSDVAAMQKNDDLKVLQSNGLNVGYLAFNTKKPPFDNVLVRQALNIATNKNAILDAVYEGAGEVAKNPIPPTMWSYNEDIVDYDYNVEYAKKLLAEAGFPNGFETDIWAMPVSRPYNPNARRMAELIQADWAKVGVNAKIVSYEWGEYLDRSKNGEHETMMLGWTGDNGDPDNFMYVLLGCPSAETGGNRAFWCHEEFNGMLETARSTFDLEKRTELYKEAQVIFKEEAPWITLAHSVVFEPVRKEVTGYKMSPFGGHDFYPVDLVD</sequence>
<dbReference type="InterPro" id="IPR023765">
    <property type="entry name" value="SBP_5_CS"/>
</dbReference>
<keyword evidence="2 3" id="KW-0732">Signal</keyword>
<dbReference type="Gene3D" id="3.40.190.10">
    <property type="entry name" value="Periplasmic binding protein-like II"/>
    <property type="match status" value="1"/>
</dbReference>
<proteinExistence type="inferred from homology"/>
<keyword evidence="6" id="KW-1185">Reference proteome</keyword>
<organism evidence="5 6">
    <name type="scientific">Reinekea marina</name>
    <dbReference type="NCBI Taxonomy" id="1310421"/>
    <lineage>
        <taxon>Bacteria</taxon>
        <taxon>Pseudomonadati</taxon>
        <taxon>Pseudomonadota</taxon>
        <taxon>Gammaproteobacteria</taxon>
        <taxon>Oceanospirillales</taxon>
        <taxon>Saccharospirillaceae</taxon>
        <taxon>Reinekea</taxon>
    </lineage>
</organism>
<feature type="domain" description="Solute-binding protein family 5" evidence="4">
    <location>
        <begin position="71"/>
        <end position="448"/>
    </location>
</feature>
<dbReference type="CDD" id="cd08493">
    <property type="entry name" value="PBP2_DppA_like"/>
    <property type="match status" value="1"/>
</dbReference>
<gene>
    <name evidence="5" type="ORF">ACFOND_00150</name>
</gene>
<evidence type="ECO:0000256" key="2">
    <source>
        <dbReference type="ARBA" id="ARBA00022729"/>
    </source>
</evidence>
<evidence type="ECO:0000313" key="5">
    <source>
        <dbReference type="EMBL" id="MFC3700032.1"/>
    </source>
</evidence>
<dbReference type="Proteomes" id="UP001595710">
    <property type="component" value="Unassembled WGS sequence"/>
</dbReference>
<protein>
    <submittedName>
        <fullName evidence="5">ABC transporter substrate-binding protein</fullName>
    </submittedName>
</protein>
<comment type="similarity">
    <text evidence="1">Belongs to the bacterial solute-binding protein 5 family.</text>
</comment>
<dbReference type="InterPro" id="IPR039424">
    <property type="entry name" value="SBP_5"/>
</dbReference>
<dbReference type="EMBL" id="JBHRYN010000002">
    <property type="protein sequence ID" value="MFC3700032.1"/>
    <property type="molecule type" value="Genomic_DNA"/>
</dbReference>
<evidence type="ECO:0000313" key="6">
    <source>
        <dbReference type="Proteomes" id="UP001595710"/>
    </source>
</evidence>